<name>A0A9D3YW30_DREPO</name>
<protein>
    <submittedName>
        <fullName evidence="1">Uncharacterized protein</fullName>
    </submittedName>
</protein>
<gene>
    <name evidence="1" type="ORF">DPMN_066733</name>
</gene>
<dbReference type="Proteomes" id="UP000828390">
    <property type="component" value="Unassembled WGS sequence"/>
</dbReference>
<organism evidence="1 2">
    <name type="scientific">Dreissena polymorpha</name>
    <name type="common">Zebra mussel</name>
    <name type="synonym">Mytilus polymorpha</name>
    <dbReference type="NCBI Taxonomy" id="45954"/>
    <lineage>
        <taxon>Eukaryota</taxon>
        <taxon>Metazoa</taxon>
        <taxon>Spiralia</taxon>
        <taxon>Lophotrochozoa</taxon>
        <taxon>Mollusca</taxon>
        <taxon>Bivalvia</taxon>
        <taxon>Autobranchia</taxon>
        <taxon>Heteroconchia</taxon>
        <taxon>Euheterodonta</taxon>
        <taxon>Imparidentia</taxon>
        <taxon>Neoheterodontei</taxon>
        <taxon>Myida</taxon>
        <taxon>Dreissenoidea</taxon>
        <taxon>Dreissenidae</taxon>
        <taxon>Dreissena</taxon>
    </lineage>
</organism>
<comment type="caution">
    <text evidence="1">The sequence shown here is derived from an EMBL/GenBank/DDBJ whole genome shotgun (WGS) entry which is preliminary data.</text>
</comment>
<dbReference type="AlphaFoldDB" id="A0A9D3YW30"/>
<accession>A0A9D3YW30</accession>
<sequence length="54" mass="6223">MLYNILTSVHLQNALQHLNLCTLLNALQHPNLCTTAECSTTSKPRNNYRMFYNV</sequence>
<reference evidence="1" key="2">
    <citation type="submission" date="2020-11" db="EMBL/GenBank/DDBJ databases">
        <authorList>
            <person name="McCartney M.A."/>
            <person name="Auch B."/>
            <person name="Kono T."/>
            <person name="Mallez S."/>
            <person name="Becker A."/>
            <person name="Gohl D.M."/>
            <person name="Silverstein K.A.T."/>
            <person name="Koren S."/>
            <person name="Bechman K.B."/>
            <person name="Herman A."/>
            <person name="Abrahante J.E."/>
            <person name="Garbe J."/>
        </authorList>
    </citation>
    <scope>NUCLEOTIDE SEQUENCE</scope>
    <source>
        <strain evidence="1">Duluth1</strain>
        <tissue evidence="1">Whole animal</tissue>
    </source>
</reference>
<evidence type="ECO:0000313" key="2">
    <source>
        <dbReference type="Proteomes" id="UP000828390"/>
    </source>
</evidence>
<reference evidence="1" key="1">
    <citation type="journal article" date="2019" name="bioRxiv">
        <title>The Genome of the Zebra Mussel, Dreissena polymorpha: A Resource for Invasive Species Research.</title>
        <authorList>
            <person name="McCartney M.A."/>
            <person name="Auch B."/>
            <person name="Kono T."/>
            <person name="Mallez S."/>
            <person name="Zhang Y."/>
            <person name="Obille A."/>
            <person name="Becker A."/>
            <person name="Abrahante J.E."/>
            <person name="Garbe J."/>
            <person name="Badalamenti J.P."/>
            <person name="Herman A."/>
            <person name="Mangelson H."/>
            <person name="Liachko I."/>
            <person name="Sullivan S."/>
            <person name="Sone E.D."/>
            <person name="Koren S."/>
            <person name="Silverstein K.A.T."/>
            <person name="Beckman K.B."/>
            <person name="Gohl D.M."/>
        </authorList>
    </citation>
    <scope>NUCLEOTIDE SEQUENCE</scope>
    <source>
        <strain evidence="1">Duluth1</strain>
        <tissue evidence="1">Whole animal</tissue>
    </source>
</reference>
<dbReference type="EMBL" id="JAIWYP010000014">
    <property type="protein sequence ID" value="KAH3707332.1"/>
    <property type="molecule type" value="Genomic_DNA"/>
</dbReference>
<keyword evidence="2" id="KW-1185">Reference proteome</keyword>
<proteinExistence type="predicted"/>
<evidence type="ECO:0000313" key="1">
    <source>
        <dbReference type="EMBL" id="KAH3707332.1"/>
    </source>
</evidence>